<accession>A0ACC2C0J6</accession>
<proteinExistence type="predicted"/>
<name>A0ACC2C0J6_DIPCM</name>
<keyword evidence="2" id="KW-1185">Reference proteome</keyword>
<evidence type="ECO:0000313" key="2">
    <source>
        <dbReference type="Proteomes" id="UP001162992"/>
    </source>
</evidence>
<gene>
    <name evidence="1" type="ORF">O6H91_12G037900</name>
</gene>
<dbReference type="EMBL" id="CM055103">
    <property type="protein sequence ID" value="KAJ7535530.1"/>
    <property type="molecule type" value="Genomic_DNA"/>
</dbReference>
<comment type="caution">
    <text evidence="1">The sequence shown here is derived from an EMBL/GenBank/DDBJ whole genome shotgun (WGS) entry which is preliminary data.</text>
</comment>
<evidence type="ECO:0000313" key="1">
    <source>
        <dbReference type="EMBL" id="KAJ7535530.1"/>
    </source>
</evidence>
<sequence>MAQNNESNEKYAPLLSWGSLKLQAQTNVLTVVDKILGKSKEIRKSNKEQATVLVGPVIGKVTTTSARILIETDRKAHVTVTLADQPKDVAALSKTRSRLISFRRKSGSLASELYTPLKEEQNGTKNHGAKHTKVAKVVDEKRPTIFEFTDLAPGTRYEVQLEGCIYPVASSFSTFPEEPSEIANVAVTSCNKIFITQKAIPLHSDLWAHLAKNIESGKVDLVLHLGDQIYGDGDKMIDAEAGADRDKWSDRFRLAKHLLNNVPKEHWEDHREKICEEYRKVYRETWQHPPTAKCLANCPNLMIYDDHEVRDNWGDLIEDRNADSLDYFIAHCAWTVSLEYQRQLHENVDFSNLPQINKDYHFHVIGGLGLLFLDIRGSRTFHRLNSDEKPYLGSSQWKDINCSLEHGGLFDNVRVLLVCSPAPLVFLEPMITNAAANNVPRLEDFKGHWSAKMHIKEQVQMIECLWKWKRSSPKREVLVLGGDVHCGGHSEIMKQNEILFRQLTTSAIANMPLPKSAYYFMRAAGIRGKLTAGYTFKHQYWTRSRNYGMLQIKNHREQDTQSVEITSQLVKGKFMSGIQMGVKVSNLPTEKTPVCCGLIKA</sequence>
<organism evidence="1 2">
    <name type="scientific">Diphasiastrum complanatum</name>
    <name type="common">Issler's clubmoss</name>
    <name type="synonym">Lycopodium complanatum</name>
    <dbReference type="NCBI Taxonomy" id="34168"/>
    <lineage>
        <taxon>Eukaryota</taxon>
        <taxon>Viridiplantae</taxon>
        <taxon>Streptophyta</taxon>
        <taxon>Embryophyta</taxon>
        <taxon>Tracheophyta</taxon>
        <taxon>Lycopodiopsida</taxon>
        <taxon>Lycopodiales</taxon>
        <taxon>Lycopodiaceae</taxon>
        <taxon>Lycopodioideae</taxon>
        <taxon>Diphasiastrum</taxon>
    </lineage>
</organism>
<dbReference type="Proteomes" id="UP001162992">
    <property type="component" value="Chromosome 12"/>
</dbReference>
<reference evidence="2" key="1">
    <citation type="journal article" date="2024" name="Proc. Natl. Acad. Sci. U.S.A.">
        <title>Extraordinary preservation of gene collinearity over three hundred million years revealed in homosporous lycophytes.</title>
        <authorList>
            <person name="Li C."/>
            <person name="Wickell D."/>
            <person name="Kuo L.Y."/>
            <person name="Chen X."/>
            <person name="Nie B."/>
            <person name="Liao X."/>
            <person name="Peng D."/>
            <person name="Ji J."/>
            <person name="Jenkins J."/>
            <person name="Williams M."/>
            <person name="Shu S."/>
            <person name="Plott C."/>
            <person name="Barry K."/>
            <person name="Rajasekar S."/>
            <person name="Grimwood J."/>
            <person name="Han X."/>
            <person name="Sun S."/>
            <person name="Hou Z."/>
            <person name="He W."/>
            <person name="Dai G."/>
            <person name="Sun C."/>
            <person name="Schmutz J."/>
            <person name="Leebens-Mack J.H."/>
            <person name="Li F.W."/>
            <person name="Wang L."/>
        </authorList>
    </citation>
    <scope>NUCLEOTIDE SEQUENCE [LARGE SCALE GENOMIC DNA]</scope>
    <source>
        <strain evidence="2">cv. PW_Plant_1</strain>
    </source>
</reference>
<protein>
    <submittedName>
        <fullName evidence="1">Uncharacterized protein</fullName>
    </submittedName>
</protein>